<keyword evidence="10" id="KW-1133">Transmembrane helix</keyword>
<dbReference type="PROSITE" id="PS50113">
    <property type="entry name" value="PAC"/>
    <property type="match status" value="1"/>
</dbReference>
<keyword evidence="5" id="KW-0808">Transferase</keyword>
<dbReference type="PRINTS" id="PR00344">
    <property type="entry name" value="BCTRLSENSOR"/>
</dbReference>
<proteinExistence type="predicted"/>
<dbReference type="Pfam" id="PF02518">
    <property type="entry name" value="HATPase_c"/>
    <property type="match status" value="1"/>
</dbReference>
<dbReference type="InterPro" id="IPR001610">
    <property type="entry name" value="PAC"/>
</dbReference>
<dbReference type="Pfam" id="PF00512">
    <property type="entry name" value="HisKA"/>
    <property type="match status" value="1"/>
</dbReference>
<evidence type="ECO:0000256" key="1">
    <source>
        <dbReference type="ARBA" id="ARBA00000085"/>
    </source>
</evidence>
<dbReference type="SUPFAM" id="SSF55874">
    <property type="entry name" value="ATPase domain of HSP90 chaperone/DNA topoisomerase II/histidine kinase"/>
    <property type="match status" value="1"/>
</dbReference>
<evidence type="ECO:0000256" key="11">
    <source>
        <dbReference type="ARBA" id="ARBA00023136"/>
    </source>
</evidence>
<dbReference type="InterPro" id="IPR000014">
    <property type="entry name" value="PAS"/>
</dbReference>
<dbReference type="FunFam" id="3.30.565.10:FF:000010">
    <property type="entry name" value="Sensor histidine kinase RcsC"/>
    <property type="match status" value="1"/>
</dbReference>
<evidence type="ECO:0000256" key="10">
    <source>
        <dbReference type="ARBA" id="ARBA00022989"/>
    </source>
</evidence>
<evidence type="ECO:0000256" key="2">
    <source>
        <dbReference type="ARBA" id="ARBA00004370"/>
    </source>
</evidence>
<dbReference type="EC" id="2.7.13.3" evidence="3"/>
<reference evidence="15 16" key="1">
    <citation type="submission" date="2016-01" db="EMBL/GenBank/DDBJ databases">
        <title>High potential of lignocellulose degradation of a new Verrucomicrobia species.</title>
        <authorList>
            <person name="Wang Y."/>
            <person name="Shi Y."/>
            <person name="Qiu Z."/>
            <person name="Liu S."/>
            <person name="Yang H."/>
        </authorList>
    </citation>
    <scope>NUCLEOTIDE SEQUENCE [LARGE SCALE GENOMIC DNA]</scope>
    <source>
        <strain evidence="15 16">TSB47</strain>
    </source>
</reference>
<evidence type="ECO:0000256" key="9">
    <source>
        <dbReference type="ARBA" id="ARBA00022840"/>
    </source>
</evidence>
<dbReference type="Gene3D" id="3.30.450.20">
    <property type="entry name" value="PAS domain"/>
    <property type="match status" value="1"/>
</dbReference>
<evidence type="ECO:0000313" key="15">
    <source>
        <dbReference type="EMBL" id="OAM89551.1"/>
    </source>
</evidence>
<feature type="domain" description="PAC" evidence="14">
    <location>
        <begin position="297"/>
        <end position="351"/>
    </location>
</feature>
<dbReference type="InterPro" id="IPR005467">
    <property type="entry name" value="His_kinase_dom"/>
</dbReference>
<dbReference type="SMART" id="SM00086">
    <property type="entry name" value="PAC"/>
    <property type="match status" value="1"/>
</dbReference>
<keyword evidence="4" id="KW-0597">Phosphoprotein</keyword>
<dbReference type="InterPro" id="IPR036890">
    <property type="entry name" value="HATPase_C_sf"/>
</dbReference>
<feature type="domain" description="Histidine kinase" evidence="12">
    <location>
        <begin position="369"/>
        <end position="608"/>
    </location>
</feature>
<evidence type="ECO:0000313" key="16">
    <source>
        <dbReference type="Proteomes" id="UP000078486"/>
    </source>
</evidence>
<evidence type="ECO:0000256" key="6">
    <source>
        <dbReference type="ARBA" id="ARBA00022692"/>
    </source>
</evidence>
<dbReference type="Proteomes" id="UP000078486">
    <property type="component" value="Unassembled WGS sequence"/>
</dbReference>
<dbReference type="RefSeq" id="WP_068770610.1">
    <property type="nucleotide sequence ID" value="NZ_CP109796.1"/>
</dbReference>
<dbReference type="STRING" id="1184151.AW736_12810"/>
<feature type="domain" description="PAS" evidence="13">
    <location>
        <begin position="224"/>
        <end position="266"/>
    </location>
</feature>
<evidence type="ECO:0000259" key="12">
    <source>
        <dbReference type="PROSITE" id="PS50109"/>
    </source>
</evidence>
<dbReference type="Gene3D" id="3.30.565.10">
    <property type="entry name" value="Histidine kinase-like ATPase, C-terminal domain"/>
    <property type="match status" value="1"/>
</dbReference>
<organism evidence="15 16">
    <name type="scientific">Termitidicoccus mucosus</name>
    <dbReference type="NCBI Taxonomy" id="1184151"/>
    <lineage>
        <taxon>Bacteria</taxon>
        <taxon>Pseudomonadati</taxon>
        <taxon>Verrucomicrobiota</taxon>
        <taxon>Opitutia</taxon>
        <taxon>Opitutales</taxon>
        <taxon>Opitutaceae</taxon>
        <taxon>Termitidicoccus</taxon>
    </lineage>
</organism>
<dbReference type="InterPro" id="IPR035965">
    <property type="entry name" value="PAS-like_dom_sf"/>
</dbReference>
<dbReference type="Pfam" id="PF13426">
    <property type="entry name" value="PAS_9"/>
    <property type="match status" value="1"/>
</dbReference>
<keyword evidence="7" id="KW-0547">Nucleotide-binding</keyword>
<evidence type="ECO:0000256" key="3">
    <source>
        <dbReference type="ARBA" id="ARBA00012438"/>
    </source>
</evidence>
<dbReference type="GO" id="GO:0000155">
    <property type="term" value="F:phosphorelay sensor kinase activity"/>
    <property type="evidence" value="ECO:0007669"/>
    <property type="project" value="InterPro"/>
</dbReference>
<dbReference type="CDD" id="cd00130">
    <property type="entry name" value="PAS"/>
    <property type="match status" value="1"/>
</dbReference>
<dbReference type="InterPro" id="IPR036097">
    <property type="entry name" value="HisK_dim/P_sf"/>
</dbReference>
<dbReference type="FunFam" id="1.10.287.130:FF:000004">
    <property type="entry name" value="Ethylene receptor 1"/>
    <property type="match status" value="1"/>
</dbReference>
<dbReference type="InterPro" id="IPR004358">
    <property type="entry name" value="Sig_transdc_His_kin-like_C"/>
</dbReference>
<dbReference type="EMBL" id="LRRQ01000089">
    <property type="protein sequence ID" value="OAM89551.1"/>
    <property type="molecule type" value="Genomic_DNA"/>
</dbReference>
<dbReference type="PROSITE" id="PS50109">
    <property type="entry name" value="HIS_KIN"/>
    <property type="match status" value="1"/>
</dbReference>
<evidence type="ECO:0000256" key="4">
    <source>
        <dbReference type="ARBA" id="ARBA00022553"/>
    </source>
</evidence>
<dbReference type="PROSITE" id="PS50112">
    <property type="entry name" value="PAS"/>
    <property type="match status" value="1"/>
</dbReference>
<dbReference type="CDD" id="cd00082">
    <property type="entry name" value="HisKA"/>
    <property type="match status" value="1"/>
</dbReference>
<dbReference type="PANTHER" id="PTHR45339:SF3">
    <property type="entry name" value="HISTIDINE KINASE"/>
    <property type="match status" value="1"/>
</dbReference>
<name>A0A178IIN6_9BACT</name>
<keyword evidence="6" id="KW-0812">Transmembrane</keyword>
<dbReference type="SUPFAM" id="SSF47384">
    <property type="entry name" value="Homodimeric domain of signal transducing histidine kinase"/>
    <property type="match status" value="1"/>
</dbReference>
<keyword evidence="16" id="KW-1185">Reference proteome</keyword>
<dbReference type="InterPro" id="IPR003594">
    <property type="entry name" value="HATPase_dom"/>
</dbReference>
<dbReference type="GO" id="GO:0016020">
    <property type="term" value="C:membrane"/>
    <property type="evidence" value="ECO:0007669"/>
    <property type="project" value="UniProtKB-SubCell"/>
</dbReference>
<evidence type="ECO:0000256" key="7">
    <source>
        <dbReference type="ARBA" id="ARBA00022741"/>
    </source>
</evidence>
<keyword evidence="11" id="KW-0472">Membrane</keyword>
<evidence type="ECO:0000256" key="5">
    <source>
        <dbReference type="ARBA" id="ARBA00022679"/>
    </source>
</evidence>
<dbReference type="GO" id="GO:0005524">
    <property type="term" value="F:ATP binding"/>
    <property type="evidence" value="ECO:0007669"/>
    <property type="project" value="UniProtKB-KW"/>
</dbReference>
<sequence>MSFTLTNRKIALAAVLVVAAGVIAGLHAYAQKKAFRLLALQAGVKMLALSLPEEELARLAGTPSDAQSGAYQEIKTRLARVRADHPAVGAMRLLRCDPRAGTVVNLVSSPAPGAPDDPRPGAIHTGAISRGTLLSLLQGAAGTVHLETDPGNRHQKTGYTAIPRSDDAPPGSPVTIVAYDLDSRRWDPEAFRDGIRRVFDAWILLGLPLAAYAVARRSVGRKRVIQKLSEAVEQSENAVLIAGLDGRIEYTNAGLCRQTGYTREELRTLQWHVLQGEELAREELAALGERVRDGVPWESERLFRRKNGETYPVRIAATPVRGRDGRGEVSGCILIITDITERKKQDEILRRAKERAEEADHAKSVFLAMMSHEVRTPLNGIVGFSNLLLDTDLTPEQTGYVETIRNSGEALVRLTSDILDLSRVESGTMQVEYGPCDPRALIEEVLDIMAEKAAGKRVQLLHEISPEVPQEVMADADRLRQVLINLSGNAVKFTSDGEVELRASVFASGRTRSAAPFMPDGAGAFANDNMITMLFSVRDTGIGIAAEKQETLFDPFTQVDSSAARRFEGSGLGLAISRNLVHLMGGDIGVESESGKGSVFHFSIQCRLVSDTIGDAASSAPSTKLTGLRVAVVSQSDGVRRELVREIAACGAEAFPAGPGRLAEPGWDLAVVDCDTGKCDEWIRLPAGAEANAARMLGLVCLSATREAWQALRPAFRMLMNKPVHHRSLVGQLARLARENA</sequence>
<dbReference type="PANTHER" id="PTHR45339">
    <property type="entry name" value="HYBRID SIGNAL TRANSDUCTION HISTIDINE KINASE J"/>
    <property type="match status" value="1"/>
</dbReference>
<dbReference type="InterPro" id="IPR003661">
    <property type="entry name" value="HisK_dim/P_dom"/>
</dbReference>
<keyword evidence="9" id="KW-0067">ATP-binding</keyword>
<dbReference type="InterPro" id="IPR000700">
    <property type="entry name" value="PAS-assoc_C"/>
</dbReference>
<evidence type="ECO:0000256" key="8">
    <source>
        <dbReference type="ARBA" id="ARBA00022777"/>
    </source>
</evidence>
<dbReference type="OrthoDB" id="184708at2"/>
<keyword evidence="8" id="KW-0418">Kinase</keyword>
<protein>
    <recommendedName>
        <fullName evidence="3">histidine kinase</fullName>
        <ecNumber evidence="3">2.7.13.3</ecNumber>
    </recommendedName>
</protein>
<dbReference type="Gene3D" id="1.10.287.130">
    <property type="match status" value="1"/>
</dbReference>
<evidence type="ECO:0000259" key="13">
    <source>
        <dbReference type="PROSITE" id="PS50112"/>
    </source>
</evidence>
<dbReference type="SMART" id="SM00387">
    <property type="entry name" value="HATPase_c"/>
    <property type="match status" value="1"/>
</dbReference>
<dbReference type="SMART" id="SM00388">
    <property type="entry name" value="HisKA"/>
    <property type="match status" value="1"/>
</dbReference>
<comment type="subcellular location">
    <subcellularLocation>
        <location evidence="2">Membrane</location>
    </subcellularLocation>
</comment>
<dbReference type="SUPFAM" id="SSF55785">
    <property type="entry name" value="PYP-like sensor domain (PAS domain)"/>
    <property type="match status" value="1"/>
</dbReference>
<comment type="catalytic activity">
    <reaction evidence="1">
        <text>ATP + protein L-histidine = ADP + protein N-phospho-L-histidine.</text>
        <dbReference type="EC" id="2.7.13.3"/>
    </reaction>
</comment>
<dbReference type="AlphaFoldDB" id="A0A178IIN6"/>
<accession>A0A178IIN6</accession>
<gene>
    <name evidence="15" type="ORF">AW736_12810</name>
</gene>
<dbReference type="CDD" id="cd16922">
    <property type="entry name" value="HATPase_EvgS-ArcB-TorS-like"/>
    <property type="match status" value="1"/>
</dbReference>
<comment type="caution">
    <text evidence="15">The sequence shown here is derived from an EMBL/GenBank/DDBJ whole genome shotgun (WGS) entry which is preliminary data.</text>
</comment>
<evidence type="ECO:0000259" key="14">
    <source>
        <dbReference type="PROSITE" id="PS50113"/>
    </source>
</evidence>
<dbReference type="NCBIfam" id="TIGR00229">
    <property type="entry name" value="sensory_box"/>
    <property type="match status" value="1"/>
</dbReference>